<feature type="domain" description="Transposase-like Mu C-terminal" evidence="1">
    <location>
        <begin position="300"/>
        <end position="355"/>
    </location>
</feature>
<proteinExistence type="predicted"/>
<dbReference type="OrthoDB" id="84747at2"/>
<dbReference type="AlphaFoldDB" id="A0A1T4K1H0"/>
<protein>
    <submittedName>
        <fullName evidence="3">Helix-turn-helix domain-containing protein</fullName>
    </submittedName>
</protein>
<evidence type="ECO:0000313" key="4">
    <source>
        <dbReference type="Proteomes" id="UP000191153"/>
    </source>
</evidence>
<dbReference type="SUPFAM" id="SSF46689">
    <property type="entry name" value="Homeodomain-like"/>
    <property type="match status" value="1"/>
</dbReference>
<gene>
    <name evidence="3" type="ORF">SAMN02745174_00244</name>
</gene>
<dbReference type="Pfam" id="PF09299">
    <property type="entry name" value="Mu-transpos_C"/>
    <property type="match status" value="1"/>
</dbReference>
<accession>A0A1T4K1H0</accession>
<organism evidence="3 4">
    <name type="scientific">Cetobacterium ceti</name>
    <dbReference type="NCBI Taxonomy" id="180163"/>
    <lineage>
        <taxon>Bacteria</taxon>
        <taxon>Fusobacteriati</taxon>
        <taxon>Fusobacteriota</taxon>
        <taxon>Fusobacteriia</taxon>
        <taxon>Fusobacteriales</taxon>
        <taxon>Fusobacteriaceae</taxon>
        <taxon>Cetobacterium</taxon>
    </lineage>
</organism>
<name>A0A1T4K1H0_9FUSO</name>
<dbReference type="STRING" id="180163.SAMN02745174_00244"/>
<dbReference type="InterPro" id="IPR009057">
    <property type="entry name" value="Homeodomain-like_sf"/>
</dbReference>
<dbReference type="InterPro" id="IPR055247">
    <property type="entry name" value="InsJ-like_HTH"/>
</dbReference>
<dbReference type="RefSeq" id="WP_078692789.1">
    <property type="nucleotide sequence ID" value="NZ_FUWX01000004.1"/>
</dbReference>
<evidence type="ECO:0000259" key="2">
    <source>
        <dbReference type="Pfam" id="PF13518"/>
    </source>
</evidence>
<evidence type="ECO:0000259" key="1">
    <source>
        <dbReference type="Pfam" id="PF09299"/>
    </source>
</evidence>
<keyword evidence="4" id="KW-1185">Reference proteome</keyword>
<sequence length="365" mass="43747">MPEKKELAEERLKIIKPFFSKEKKLKDIENESKISYATLKRWVKSYKEKGLNGLEKKSRNDKDLPKKIDDTSLKIIKKIHKENCDLSISKLYNTFKNKVPNVQCDISYPTFYRIINNLDSFVKNSSIYHIKKIANNGSVLGMYQQLIYCPNNNIHNSIFYLTLFFDMTDYKIINYNFDSKKQSFQKLFPFIWSSIIKSESYPKKIYISENIKEPSKKIFRECFFKTQIEFSYEEFEHTSIKKFCNYLENDLLRKFSINKNTPLEIIDNYVKKYFFHKNDISKSIEFLEKNNFPFNNLDFFLLNTKRKVYNYGVRLKNNIYTNKNLESILGEIVNIKYSPIYNGIIYIYYKNSFFCQGILQKNQED</sequence>
<reference evidence="3 4" key="1">
    <citation type="submission" date="2017-02" db="EMBL/GenBank/DDBJ databases">
        <authorList>
            <person name="Peterson S.W."/>
        </authorList>
    </citation>
    <scope>NUCLEOTIDE SEQUENCE [LARGE SCALE GENOMIC DNA]</scope>
    <source>
        <strain evidence="3 4">ATCC 700028</strain>
    </source>
</reference>
<dbReference type="EMBL" id="FUWX01000004">
    <property type="protein sequence ID" value="SJZ36261.1"/>
    <property type="molecule type" value="Genomic_DNA"/>
</dbReference>
<dbReference type="Pfam" id="PF13518">
    <property type="entry name" value="HTH_28"/>
    <property type="match status" value="1"/>
</dbReference>
<feature type="domain" description="Insertion element IS150 protein InsJ-like helix-turn-helix" evidence="2">
    <location>
        <begin position="10"/>
        <end position="62"/>
    </location>
</feature>
<dbReference type="Proteomes" id="UP000191153">
    <property type="component" value="Unassembled WGS sequence"/>
</dbReference>
<dbReference type="InterPro" id="IPR015378">
    <property type="entry name" value="Transposase-like_Mu_C"/>
</dbReference>
<evidence type="ECO:0000313" key="3">
    <source>
        <dbReference type="EMBL" id="SJZ36261.1"/>
    </source>
</evidence>